<feature type="chain" id="PRO_5011668365" description="Outer membrane protein beta-barrel domain-containing protein" evidence="1">
    <location>
        <begin position="21"/>
        <end position="156"/>
    </location>
</feature>
<name>A0A1H5P8D1_9FLAO</name>
<evidence type="ECO:0000256" key="1">
    <source>
        <dbReference type="SAM" id="SignalP"/>
    </source>
</evidence>
<dbReference type="RefSeq" id="WP_093114187.1">
    <property type="nucleotide sequence ID" value="NZ_FNGG01000010.1"/>
</dbReference>
<evidence type="ECO:0000313" key="3">
    <source>
        <dbReference type="Proteomes" id="UP000199448"/>
    </source>
</evidence>
<protein>
    <recommendedName>
        <fullName evidence="4">Outer membrane protein beta-barrel domain-containing protein</fullName>
    </recommendedName>
</protein>
<dbReference type="OrthoDB" id="1492374at2"/>
<accession>A0A1H5P8D1</accession>
<organism evidence="2 3">
    <name type="scientific">Salinimicrobium catena</name>
    <dbReference type="NCBI Taxonomy" id="390640"/>
    <lineage>
        <taxon>Bacteria</taxon>
        <taxon>Pseudomonadati</taxon>
        <taxon>Bacteroidota</taxon>
        <taxon>Flavobacteriia</taxon>
        <taxon>Flavobacteriales</taxon>
        <taxon>Flavobacteriaceae</taxon>
        <taxon>Salinimicrobium</taxon>
    </lineage>
</organism>
<dbReference type="AlphaFoldDB" id="A0A1H5P8D1"/>
<gene>
    <name evidence="2" type="ORF">SAMN04488034_11029</name>
</gene>
<dbReference type="STRING" id="390640.SAMN04488034_11029"/>
<reference evidence="2 3" key="1">
    <citation type="submission" date="2016-10" db="EMBL/GenBank/DDBJ databases">
        <authorList>
            <person name="de Groot N.N."/>
        </authorList>
    </citation>
    <scope>NUCLEOTIDE SEQUENCE [LARGE SCALE GENOMIC DNA]</scope>
    <source>
        <strain evidence="2 3">DSM 23553</strain>
    </source>
</reference>
<keyword evidence="1" id="KW-0732">Signal</keyword>
<evidence type="ECO:0008006" key="4">
    <source>
        <dbReference type="Google" id="ProtNLM"/>
    </source>
</evidence>
<sequence length="156" mass="17079">MMKKLLFLGLLVFGLSPVFGQTNFNIGVHAGIPMGDIEDISSFEGGVDLAYRFTFVDIVEVGPLLGYTHFFGQDEFDDFNYLPIAASGRLGLPQSFFAGFDIGYAIALEEDADGGLYYRPQVGYQFLRFALVLSYAGIADDVIDIGALTFGVEFKL</sequence>
<keyword evidence="3" id="KW-1185">Reference proteome</keyword>
<feature type="signal peptide" evidence="1">
    <location>
        <begin position="1"/>
        <end position="20"/>
    </location>
</feature>
<dbReference type="EMBL" id="FNUG01000010">
    <property type="protein sequence ID" value="SEF10115.1"/>
    <property type="molecule type" value="Genomic_DNA"/>
</dbReference>
<proteinExistence type="predicted"/>
<evidence type="ECO:0000313" key="2">
    <source>
        <dbReference type="EMBL" id="SEF10115.1"/>
    </source>
</evidence>
<dbReference type="Proteomes" id="UP000199448">
    <property type="component" value="Unassembled WGS sequence"/>
</dbReference>